<gene>
    <name evidence="2" type="ORF">SAMN05877838_1004</name>
</gene>
<keyword evidence="3" id="KW-1185">Reference proteome</keyword>
<accession>A0A286I3Q6</accession>
<name>A0A286I3Q6_9HYPH</name>
<organism evidence="2 3">
    <name type="scientific">Hoeflea halophila</name>
    <dbReference type="NCBI Taxonomy" id="714899"/>
    <lineage>
        <taxon>Bacteria</taxon>
        <taxon>Pseudomonadati</taxon>
        <taxon>Pseudomonadota</taxon>
        <taxon>Alphaproteobacteria</taxon>
        <taxon>Hyphomicrobiales</taxon>
        <taxon>Rhizobiaceae</taxon>
        <taxon>Hoeflea</taxon>
    </lineage>
</organism>
<dbReference type="EMBL" id="OCPC01000001">
    <property type="protein sequence ID" value="SOE14607.1"/>
    <property type="molecule type" value="Genomic_DNA"/>
</dbReference>
<sequence>MVGGMDSFDAVLDRVTSERAEARSHGSGAWAAMRGWNSSFVATGLGAQPWPAGDQRVAAPSVIASEEPSPAPGPSTPAPRPEPAIDTSHFQRLSAKEVAEDIDLQASDSAAVLKSKRRRFARINHPDRAPLEWRQAATTRMKIANQMVDEALRRV</sequence>
<proteinExistence type="predicted"/>
<evidence type="ECO:0000256" key="1">
    <source>
        <dbReference type="SAM" id="MobiDB-lite"/>
    </source>
</evidence>
<dbReference type="Proteomes" id="UP000219465">
    <property type="component" value="Unassembled WGS sequence"/>
</dbReference>
<evidence type="ECO:0000313" key="2">
    <source>
        <dbReference type="EMBL" id="SOE14607.1"/>
    </source>
</evidence>
<feature type="region of interest" description="Disordered" evidence="1">
    <location>
        <begin position="47"/>
        <end position="86"/>
    </location>
</feature>
<reference evidence="3" key="1">
    <citation type="submission" date="2017-08" db="EMBL/GenBank/DDBJ databases">
        <authorList>
            <person name="Varghese N."/>
            <person name="Submissions S."/>
        </authorList>
    </citation>
    <scope>NUCLEOTIDE SEQUENCE [LARGE SCALE GENOMIC DNA]</scope>
    <source>
        <strain evidence="3">KCTC 23107</strain>
    </source>
</reference>
<evidence type="ECO:0000313" key="3">
    <source>
        <dbReference type="Proteomes" id="UP000219465"/>
    </source>
</evidence>
<protein>
    <recommendedName>
        <fullName evidence="4">J domain-containing protein</fullName>
    </recommendedName>
</protein>
<evidence type="ECO:0008006" key="4">
    <source>
        <dbReference type="Google" id="ProtNLM"/>
    </source>
</evidence>
<feature type="compositionally biased region" description="Pro residues" evidence="1">
    <location>
        <begin position="69"/>
        <end position="82"/>
    </location>
</feature>
<dbReference type="AlphaFoldDB" id="A0A286I3Q6"/>